<dbReference type="Proteomes" id="UP000245464">
    <property type="component" value="Chromosome 7"/>
</dbReference>
<sequence>MSTRVTRATTLALMLVSVLAQDPAQTTTHNRVSATSSATSAALTASIVPSTSSVATETSESEVHVHLVKAGPGGFHFDPKELTNVSVGDIVTFEFYPRDHSVARAEYGSACVPYEYTGKDKVGFWSETQWVDTPSDITHWNLTINSTEPIFYYCAAPDSCTGKQMIGVINPNDTQTLHAQELAAAKAEFQLAPGDPMPNEASSTSTPSPAASSHRNLASIDDQSATLSAAAIAGITIGGIVILALCAGIFFYLARKGRSKRQERSKLQTPYIQHNQGGEYPNSVLSPLSPLYQSVPPDLSVPPAELCADLCANKKWHA</sequence>
<dbReference type="InterPro" id="IPR052953">
    <property type="entry name" value="Ser-rich/MCO-related"/>
</dbReference>
<gene>
    <name evidence="4" type="ORF">PtrM4_124240</name>
</gene>
<feature type="transmembrane region" description="Helical" evidence="2">
    <location>
        <begin position="229"/>
        <end position="254"/>
    </location>
</feature>
<feature type="region of interest" description="Disordered" evidence="1">
    <location>
        <begin position="193"/>
        <end position="215"/>
    </location>
</feature>
<protein>
    <submittedName>
        <fullName evidence="4">Uncharacterized protein</fullName>
    </submittedName>
</protein>
<feature type="chain" id="PRO_5043377458" evidence="3">
    <location>
        <begin position="21"/>
        <end position="318"/>
    </location>
</feature>
<dbReference type="AlphaFoldDB" id="A0A2W1FRS0"/>
<proteinExistence type="predicted"/>
<name>A0A2W1FRS0_9PLEO</name>
<dbReference type="PANTHER" id="PTHR34883">
    <property type="entry name" value="SERINE-RICH PROTEIN, PUTATIVE-RELATED-RELATED"/>
    <property type="match status" value="1"/>
</dbReference>
<evidence type="ECO:0000256" key="1">
    <source>
        <dbReference type="SAM" id="MobiDB-lite"/>
    </source>
</evidence>
<organism evidence="4 5">
    <name type="scientific">Pyrenophora tritici-repentis</name>
    <dbReference type="NCBI Taxonomy" id="45151"/>
    <lineage>
        <taxon>Eukaryota</taxon>
        <taxon>Fungi</taxon>
        <taxon>Dikarya</taxon>
        <taxon>Ascomycota</taxon>
        <taxon>Pezizomycotina</taxon>
        <taxon>Dothideomycetes</taxon>
        <taxon>Pleosporomycetidae</taxon>
        <taxon>Pleosporales</taxon>
        <taxon>Pleosporineae</taxon>
        <taxon>Pleosporaceae</taxon>
        <taxon>Pyrenophora</taxon>
    </lineage>
</organism>
<dbReference type="EMBL" id="NQIK02000007">
    <property type="protein sequence ID" value="KAF7567811.1"/>
    <property type="molecule type" value="Genomic_DNA"/>
</dbReference>
<keyword evidence="2" id="KW-0812">Transmembrane</keyword>
<dbReference type="InterPro" id="IPR008972">
    <property type="entry name" value="Cupredoxin"/>
</dbReference>
<evidence type="ECO:0000256" key="3">
    <source>
        <dbReference type="SAM" id="SignalP"/>
    </source>
</evidence>
<feature type="signal peptide" evidence="3">
    <location>
        <begin position="1"/>
        <end position="20"/>
    </location>
</feature>
<evidence type="ECO:0000256" key="2">
    <source>
        <dbReference type="SAM" id="Phobius"/>
    </source>
</evidence>
<evidence type="ECO:0000313" key="4">
    <source>
        <dbReference type="EMBL" id="KAF7567811.1"/>
    </source>
</evidence>
<keyword evidence="2" id="KW-1133">Transmembrane helix</keyword>
<evidence type="ECO:0000313" key="5">
    <source>
        <dbReference type="Proteomes" id="UP000245464"/>
    </source>
</evidence>
<dbReference type="KEGG" id="ptrr:90957275"/>
<keyword evidence="2" id="KW-0472">Membrane</keyword>
<keyword evidence="3" id="KW-0732">Signal</keyword>
<reference evidence="4 5" key="1">
    <citation type="journal article" date="2018" name="BMC Genomics">
        <title>Comparative genomics of the wheat fungal pathogen Pyrenophora tritici-repentis reveals chromosomal variations and genome plasticity.</title>
        <authorList>
            <person name="Moolhuijzen P."/>
            <person name="See P.T."/>
            <person name="Hane J.K."/>
            <person name="Shi G."/>
            <person name="Liu Z."/>
            <person name="Oliver R.P."/>
            <person name="Moffat C.S."/>
        </authorList>
    </citation>
    <scope>NUCLEOTIDE SEQUENCE [LARGE SCALE GENOMIC DNA]</scope>
    <source>
        <strain evidence="4">M4</strain>
    </source>
</reference>
<dbReference type="SUPFAM" id="SSF49503">
    <property type="entry name" value="Cupredoxins"/>
    <property type="match status" value="1"/>
</dbReference>
<dbReference type="Gene3D" id="2.60.40.420">
    <property type="entry name" value="Cupredoxins - blue copper proteins"/>
    <property type="match status" value="1"/>
</dbReference>
<accession>A0A2W1FRS0</accession>
<dbReference type="RefSeq" id="XP_065960635.1">
    <property type="nucleotide sequence ID" value="XM_066108643.1"/>
</dbReference>
<comment type="caution">
    <text evidence="4">The sequence shown here is derived from an EMBL/GenBank/DDBJ whole genome shotgun (WGS) entry which is preliminary data.</text>
</comment>
<feature type="compositionally biased region" description="Low complexity" evidence="1">
    <location>
        <begin position="201"/>
        <end position="213"/>
    </location>
</feature>
<dbReference type="PANTHER" id="PTHR34883:SF8">
    <property type="entry name" value="EXTRACELLULAR SERINE-RICH PROTEIN (AFU_ORTHOLOGUE AFUA_6G00670)"/>
    <property type="match status" value="1"/>
</dbReference>
<dbReference type="GeneID" id="90957275"/>